<reference evidence="5" key="1">
    <citation type="submission" date="2012-09" db="EMBL/GenBank/DDBJ databases">
        <authorList>
            <person name="Weinstock G."/>
            <person name="Sodergren E."/>
            <person name="Clifton S."/>
            <person name="Fulton L."/>
            <person name="Fulton B."/>
            <person name="Courtney L."/>
            <person name="Fronick C."/>
            <person name="Harrison M."/>
            <person name="Strong C."/>
            <person name="Farmer C."/>
            <person name="Delehaunty K."/>
            <person name="Markovic C."/>
            <person name="Hall O."/>
            <person name="Minx P."/>
            <person name="Tomlinson C."/>
            <person name="Mitreva M."/>
            <person name="Nelson J."/>
            <person name="Hou S."/>
            <person name="Wollam A."/>
            <person name="Pepin K.H."/>
            <person name="Johnson M."/>
            <person name="Bhonagiri V."/>
            <person name="Nash W.E."/>
            <person name="Suruliraj S."/>
            <person name="Warren W."/>
            <person name="Chinwalla A."/>
            <person name="Mardis E.R."/>
            <person name="Wilson R.K."/>
        </authorList>
    </citation>
    <scope>NUCLEOTIDE SEQUENCE [LARGE SCALE GENOMIC DNA]</scope>
    <source>
        <strain evidence="5">OS1</strain>
    </source>
</reference>
<dbReference type="EMBL" id="ACJX03000001">
    <property type="protein sequence ID" value="KRT34635.1"/>
    <property type="molecule type" value="Genomic_DNA"/>
</dbReference>
<dbReference type="OrthoDB" id="9801054at2"/>
<keyword evidence="2" id="KW-0067">ATP-binding</keyword>
<dbReference type="PANTHER" id="PTHR43686">
    <property type="entry name" value="SULFURTRANSFERASE-RELATED"/>
    <property type="match status" value="1"/>
</dbReference>
<dbReference type="InterPro" id="IPR035107">
    <property type="entry name" value="tRNA_thiolation_TtcA_Ctu1"/>
</dbReference>
<evidence type="ECO:0000259" key="3">
    <source>
        <dbReference type="Pfam" id="PF01171"/>
    </source>
</evidence>
<dbReference type="STRING" id="592015.HMPREF1705_03870"/>
<feature type="domain" description="tRNA(Ile)-lysidine/2-thiocytidine synthase N-terminal" evidence="3">
    <location>
        <begin position="30"/>
        <end position="191"/>
    </location>
</feature>
<dbReference type="InterPro" id="IPR014729">
    <property type="entry name" value="Rossmann-like_a/b/a_fold"/>
</dbReference>
<feature type="binding site" evidence="2">
    <location>
        <position position="39"/>
    </location>
    <ligand>
        <name>ATP</name>
        <dbReference type="ChEBI" id="CHEBI:30616"/>
    </ligand>
</feature>
<dbReference type="eggNOG" id="COG0037">
    <property type="taxonomic scope" value="Bacteria"/>
</dbReference>
<sequence>MWMFDLPEKIKRGVGEAVCAYSMIEEGDNVLVGLSGGKDSSLLLIALKHLQRVSPIRFNIEAMIVDPTGGQFDPAGLKEFCESLDVPFTHYAYPIFEIIKIRREKSPCSFCANMRRGILSGIAKDRGFRKIALGHHLTDATVTLMLNIFFSGRLHTLQPKTWQSRTQTWVIRPLIFLPEETLISAASEMDLPERGPKCPYGDDTKRKRINEILKNILEEAPQGEYSTLRALRKTLWAT</sequence>
<dbReference type="GO" id="GO:0008033">
    <property type="term" value="P:tRNA processing"/>
    <property type="evidence" value="ECO:0007669"/>
    <property type="project" value="InterPro"/>
</dbReference>
<evidence type="ECO:0000313" key="4">
    <source>
        <dbReference type="EMBL" id="KRT34635.1"/>
    </source>
</evidence>
<protein>
    <submittedName>
        <fullName evidence="4">PP-loop family protein</fullName>
    </submittedName>
</protein>
<dbReference type="PANTHER" id="PTHR43686:SF1">
    <property type="entry name" value="AMINOTRAN_5 DOMAIN-CONTAINING PROTEIN"/>
    <property type="match status" value="1"/>
</dbReference>
<dbReference type="GO" id="GO:0005524">
    <property type="term" value="F:ATP binding"/>
    <property type="evidence" value="ECO:0007669"/>
    <property type="project" value="UniProtKB-KW"/>
</dbReference>
<keyword evidence="2" id="KW-0547">Nucleotide-binding</keyword>
<name>A0A0T5X8F9_9BACT</name>
<dbReference type="CDD" id="cd24138">
    <property type="entry name" value="TtcA-like"/>
    <property type="match status" value="1"/>
</dbReference>
<feature type="binding site" evidence="2">
    <location>
        <position position="65"/>
    </location>
    <ligand>
        <name>ATP</name>
        <dbReference type="ChEBI" id="CHEBI:30616"/>
    </ligand>
</feature>
<proteinExistence type="predicted"/>
<dbReference type="InterPro" id="IPR011063">
    <property type="entry name" value="TilS/TtcA_N"/>
</dbReference>
<dbReference type="Gene3D" id="3.40.50.620">
    <property type="entry name" value="HUPs"/>
    <property type="match status" value="1"/>
</dbReference>
<dbReference type="Proteomes" id="UP000005273">
    <property type="component" value="Unassembled WGS sequence"/>
</dbReference>
<dbReference type="Pfam" id="PF01171">
    <property type="entry name" value="ATP_bind_3"/>
    <property type="match status" value="1"/>
</dbReference>
<evidence type="ECO:0000313" key="5">
    <source>
        <dbReference type="Proteomes" id="UP000005273"/>
    </source>
</evidence>
<dbReference type="GO" id="GO:0016740">
    <property type="term" value="F:transferase activity"/>
    <property type="evidence" value="ECO:0007669"/>
    <property type="project" value="UniProtKB-KW"/>
</dbReference>
<feature type="binding site" evidence="2">
    <location>
        <position position="134"/>
    </location>
    <ligand>
        <name>ATP</name>
        <dbReference type="ChEBI" id="CHEBI:30616"/>
    </ligand>
</feature>
<dbReference type="AlphaFoldDB" id="A0A0T5X8F9"/>
<comment type="caution">
    <text evidence="4">The sequence shown here is derived from an EMBL/GenBank/DDBJ whole genome shotgun (WGS) entry which is preliminary data.</text>
</comment>
<dbReference type="PIRSF" id="PIRSF004976">
    <property type="entry name" value="ATPase_YdaO"/>
    <property type="match status" value="1"/>
</dbReference>
<gene>
    <name evidence="4" type="ORF">HMPREF1705_03870</name>
</gene>
<evidence type="ECO:0000256" key="1">
    <source>
        <dbReference type="ARBA" id="ARBA00022679"/>
    </source>
</evidence>
<accession>A0A0T5X8F9</accession>
<keyword evidence="5" id="KW-1185">Reference proteome</keyword>
<keyword evidence="1" id="KW-0808">Transferase</keyword>
<evidence type="ECO:0000256" key="2">
    <source>
        <dbReference type="PIRSR" id="PIRSR004976-51"/>
    </source>
</evidence>
<feature type="binding site" evidence="2">
    <location>
        <begin position="33"/>
        <end position="35"/>
    </location>
    <ligand>
        <name>ATP</name>
        <dbReference type="ChEBI" id="CHEBI:30616"/>
    </ligand>
</feature>
<dbReference type="SUPFAM" id="SSF52402">
    <property type="entry name" value="Adenine nucleotide alpha hydrolases-like"/>
    <property type="match status" value="1"/>
</dbReference>
<organism evidence="4 5">
    <name type="scientific">Acetomicrobium hydrogeniformans ATCC BAA-1850</name>
    <dbReference type="NCBI Taxonomy" id="592015"/>
    <lineage>
        <taxon>Bacteria</taxon>
        <taxon>Thermotogati</taxon>
        <taxon>Synergistota</taxon>
        <taxon>Synergistia</taxon>
        <taxon>Synergistales</taxon>
        <taxon>Acetomicrobiaceae</taxon>
        <taxon>Acetomicrobium</taxon>
    </lineage>
</organism>
<feature type="binding site" evidence="2">
    <location>
        <position position="139"/>
    </location>
    <ligand>
        <name>ATP</name>
        <dbReference type="ChEBI" id="CHEBI:30616"/>
    </ligand>
</feature>